<sequence>MEPQEYEDKDGKKKTMRYSQPPKTGVYTYMTPGIVKRYRLAEKIKTLFIVEGEIKALSGDVLGLPIIGIGGIQNIKDKENNTIDDYIRMIIDRCKPDNVALLFDADLLDVKYSEDKDLSTRLQNFCSAVINFMEYMKPFDVDLYFSHIATKYSESAKGLDDLIATLKPKKKTKLVEELNDLITGRKDFINCMALSPGIKYKLEKYFFLDNVANFYENYKAILEDRIFKWKGASYYFDGSKVVRDNLTKAKMFIKVADQYYRKCIVFDDDHDKEHKQPIMKLVRYNEGTVKQEVKDISLIPRYQMFFNEPENTNKYRRIKREVFEGIETVSYNRYNPVYHDIKPGSWKTIESFLRHIFSDTNLAGETMYEFGLDYIQHTIFRAPKENAGTLFRVERTEYR</sequence>
<proteinExistence type="predicted"/>
<organism evidence="2">
    <name type="scientific">human gut metagenome</name>
    <dbReference type="NCBI Taxonomy" id="408170"/>
    <lineage>
        <taxon>unclassified sequences</taxon>
        <taxon>metagenomes</taxon>
        <taxon>organismal metagenomes</taxon>
    </lineage>
</organism>
<reference evidence="2" key="1">
    <citation type="journal article" date="2013" name="Environ. Microbiol.">
        <title>Microbiota from the distal guts of lean and obese adolescents exhibit partial functional redundancy besides clear differences in community structure.</title>
        <authorList>
            <person name="Ferrer M."/>
            <person name="Ruiz A."/>
            <person name="Lanza F."/>
            <person name="Haange S.B."/>
            <person name="Oberbach A."/>
            <person name="Till H."/>
            <person name="Bargiela R."/>
            <person name="Campoy C."/>
            <person name="Segura M.T."/>
            <person name="Richter M."/>
            <person name="von Bergen M."/>
            <person name="Seifert J."/>
            <person name="Suarez A."/>
        </authorList>
    </citation>
    <scope>NUCLEOTIDE SEQUENCE</scope>
</reference>
<gene>
    <name evidence="2" type="ORF">OBE_00160</name>
</gene>
<evidence type="ECO:0000313" key="2">
    <source>
        <dbReference type="EMBL" id="EKC77851.1"/>
    </source>
</evidence>
<dbReference type="AlphaFoldDB" id="K1V1V1"/>
<accession>K1V1V1</accession>
<dbReference type="InterPro" id="IPR024385">
    <property type="entry name" value="DUF3854"/>
</dbReference>
<protein>
    <recommendedName>
        <fullName evidence="1">DUF3854 domain-containing protein</fullName>
    </recommendedName>
</protein>
<feature type="domain" description="DUF3854" evidence="1">
    <location>
        <begin position="46"/>
        <end position="165"/>
    </location>
</feature>
<name>K1V1V1_9ZZZZ</name>
<evidence type="ECO:0000259" key="1">
    <source>
        <dbReference type="Pfam" id="PF12965"/>
    </source>
</evidence>
<dbReference type="Pfam" id="PF12965">
    <property type="entry name" value="DUF3854"/>
    <property type="match status" value="1"/>
</dbReference>
<dbReference type="EMBL" id="AJWZ01000110">
    <property type="protein sequence ID" value="EKC77851.1"/>
    <property type="molecule type" value="Genomic_DNA"/>
</dbReference>
<comment type="caution">
    <text evidence="2">The sequence shown here is derived from an EMBL/GenBank/DDBJ whole genome shotgun (WGS) entry which is preliminary data.</text>
</comment>